<evidence type="ECO:0000256" key="4">
    <source>
        <dbReference type="ARBA" id="ARBA00039977"/>
    </source>
</evidence>
<dbReference type="GO" id="GO:0003735">
    <property type="term" value="F:structural constituent of ribosome"/>
    <property type="evidence" value="ECO:0007669"/>
    <property type="project" value="InterPro"/>
</dbReference>
<dbReference type="PANTHER" id="PTHR12059:SF5">
    <property type="entry name" value="LARGE RIBOSOMAL SUBUNIT PROTEIN UL23M"/>
    <property type="match status" value="1"/>
</dbReference>
<feature type="compositionally biased region" description="Basic and acidic residues" evidence="5">
    <location>
        <begin position="192"/>
        <end position="206"/>
    </location>
</feature>
<comment type="similarity">
    <text evidence="1">Belongs to the universal ribosomal protein uL23 family.</text>
</comment>
<name>A0AAD4EV57_9PEZI</name>
<evidence type="ECO:0000256" key="5">
    <source>
        <dbReference type="SAM" id="MobiDB-lite"/>
    </source>
</evidence>
<dbReference type="InterPro" id="IPR012677">
    <property type="entry name" value="Nucleotide-bd_a/b_plait_sf"/>
</dbReference>
<evidence type="ECO:0000313" key="6">
    <source>
        <dbReference type="EMBL" id="KAG7287874.1"/>
    </source>
</evidence>
<dbReference type="Proteomes" id="UP001197093">
    <property type="component" value="Unassembled WGS sequence"/>
</dbReference>
<accession>A0AAD4EV57</accession>
<feature type="compositionally biased region" description="Basic and acidic residues" evidence="5">
    <location>
        <begin position="145"/>
        <end position="155"/>
    </location>
</feature>
<dbReference type="InterPro" id="IPR013025">
    <property type="entry name" value="Ribosomal_uL23-like"/>
</dbReference>
<dbReference type="GO" id="GO:0032543">
    <property type="term" value="P:mitochondrial translation"/>
    <property type="evidence" value="ECO:0007669"/>
    <property type="project" value="TreeGrafter"/>
</dbReference>
<dbReference type="EMBL" id="JAHCVI010000003">
    <property type="protein sequence ID" value="KAG7287874.1"/>
    <property type="molecule type" value="Genomic_DNA"/>
</dbReference>
<feature type="region of interest" description="Disordered" evidence="5">
    <location>
        <begin position="145"/>
        <end position="206"/>
    </location>
</feature>
<evidence type="ECO:0000256" key="3">
    <source>
        <dbReference type="ARBA" id="ARBA00023274"/>
    </source>
</evidence>
<gene>
    <name evidence="6" type="ORF">NEMBOFW57_007391</name>
</gene>
<feature type="compositionally biased region" description="Basic and acidic residues" evidence="5">
    <location>
        <begin position="164"/>
        <end position="183"/>
    </location>
</feature>
<keyword evidence="2" id="KW-0689">Ribosomal protein</keyword>
<evidence type="ECO:0000313" key="7">
    <source>
        <dbReference type="Proteomes" id="UP001197093"/>
    </source>
</evidence>
<organism evidence="6 7">
    <name type="scientific">Staphylotrichum longicolle</name>
    <dbReference type="NCBI Taxonomy" id="669026"/>
    <lineage>
        <taxon>Eukaryota</taxon>
        <taxon>Fungi</taxon>
        <taxon>Dikarya</taxon>
        <taxon>Ascomycota</taxon>
        <taxon>Pezizomycotina</taxon>
        <taxon>Sordariomycetes</taxon>
        <taxon>Sordariomycetidae</taxon>
        <taxon>Sordariales</taxon>
        <taxon>Chaetomiaceae</taxon>
        <taxon>Staphylotrichum</taxon>
    </lineage>
</organism>
<reference evidence="6" key="1">
    <citation type="submission" date="2023-02" db="EMBL/GenBank/DDBJ databases">
        <authorList>
            <person name="Palmer J.M."/>
        </authorList>
    </citation>
    <scope>NUCLEOTIDE SEQUENCE</scope>
    <source>
        <strain evidence="6">FW57</strain>
    </source>
</reference>
<proteinExistence type="inferred from homology"/>
<dbReference type="AlphaFoldDB" id="A0AAD4EV57"/>
<dbReference type="Pfam" id="PF00276">
    <property type="entry name" value="Ribosomal_L23"/>
    <property type="match status" value="1"/>
</dbReference>
<dbReference type="PANTHER" id="PTHR12059">
    <property type="entry name" value="RIBOSOMAL PROTEIN L23-RELATED"/>
    <property type="match status" value="1"/>
</dbReference>
<evidence type="ECO:0000256" key="2">
    <source>
        <dbReference type="ARBA" id="ARBA00022980"/>
    </source>
</evidence>
<evidence type="ECO:0000256" key="1">
    <source>
        <dbReference type="ARBA" id="ARBA00006700"/>
    </source>
</evidence>
<dbReference type="Gene3D" id="3.30.70.330">
    <property type="match status" value="1"/>
</dbReference>
<keyword evidence="3" id="KW-0687">Ribonucleoprotein</keyword>
<dbReference type="GO" id="GO:0005762">
    <property type="term" value="C:mitochondrial large ribosomal subunit"/>
    <property type="evidence" value="ECO:0007669"/>
    <property type="project" value="TreeGrafter"/>
</dbReference>
<dbReference type="SUPFAM" id="SSF54189">
    <property type="entry name" value="Ribosomal proteins S24e, L23 and L15e"/>
    <property type="match status" value="1"/>
</dbReference>
<dbReference type="InterPro" id="IPR012678">
    <property type="entry name" value="Ribosomal_uL23/eL15/eS24_sf"/>
</dbReference>
<sequence>MATPVVAATEAVAQQLPRRFGNKQIFLLIPFALSECRPNHVVAFIRPKPRQPPNLATFVVPLTFNKLDLRDYLLHAYNVEVTSVRSFINQPTPRQKFGHMGKWYRPRSQKMMIAELVKPFVWPEAPAEKDREAFDHAIFTKMNKEREKHMKRQMDPSDIPLRTRMAEPKERTTLKEQAEEFLKSGEWTNGKQEGEKWSEVEKELSI</sequence>
<comment type="caution">
    <text evidence="6">The sequence shown here is derived from an EMBL/GenBank/DDBJ whole genome shotgun (WGS) entry which is preliminary data.</text>
</comment>
<protein>
    <recommendedName>
        <fullName evidence="4">Large ribosomal subunit protein uL23m</fullName>
    </recommendedName>
</protein>
<keyword evidence="7" id="KW-1185">Reference proteome</keyword>